<proteinExistence type="predicted"/>
<dbReference type="PANTHER" id="PTHR11439:SF483">
    <property type="entry name" value="PEPTIDE SYNTHASE GLIP-LIKE, PUTATIVE (AFU_ORTHOLOGUE AFUA_3G12920)-RELATED"/>
    <property type="match status" value="1"/>
</dbReference>
<dbReference type="InterPro" id="IPR013103">
    <property type="entry name" value="RVT_2"/>
</dbReference>
<organism evidence="2 3">
    <name type="scientific">Ustilago bromivora</name>
    <dbReference type="NCBI Taxonomy" id="307758"/>
    <lineage>
        <taxon>Eukaryota</taxon>
        <taxon>Fungi</taxon>
        <taxon>Dikarya</taxon>
        <taxon>Basidiomycota</taxon>
        <taxon>Ustilaginomycotina</taxon>
        <taxon>Ustilaginomycetes</taxon>
        <taxon>Ustilaginales</taxon>
        <taxon>Ustilaginaceae</taxon>
        <taxon>Ustilago</taxon>
    </lineage>
</organism>
<feature type="domain" description="Reverse transcriptase Ty1/copia-type" evidence="1">
    <location>
        <begin position="3"/>
        <end position="85"/>
    </location>
</feature>
<evidence type="ECO:0000259" key="1">
    <source>
        <dbReference type="Pfam" id="PF07727"/>
    </source>
</evidence>
<dbReference type="OrthoDB" id="3344688at2759"/>
<dbReference type="PANTHER" id="PTHR11439">
    <property type="entry name" value="GAG-POL-RELATED RETROTRANSPOSON"/>
    <property type="match status" value="1"/>
</dbReference>
<name>A0A1K0HEQ0_9BASI</name>
<dbReference type="Pfam" id="PF07727">
    <property type="entry name" value="RVT_2"/>
    <property type="match status" value="1"/>
</dbReference>
<reference evidence="3" key="1">
    <citation type="submission" date="2016-04" db="EMBL/GenBank/DDBJ databases">
        <authorList>
            <person name="Guldener U."/>
            <person name="Guldener U."/>
        </authorList>
    </citation>
    <scope>NUCLEOTIDE SEQUENCE [LARGE SCALE GENOMIC DNA]</scope>
    <source>
        <strain evidence="3">UB2112</strain>
    </source>
</reference>
<dbReference type="AlphaFoldDB" id="A0A1K0HEQ0"/>
<dbReference type="CDD" id="cd09272">
    <property type="entry name" value="RNase_HI_RT_Ty1"/>
    <property type="match status" value="1"/>
</dbReference>
<dbReference type="EMBL" id="LT558135">
    <property type="protein sequence ID" value="SAM85777.1"/>
    <property type="molecule type" value="Genomic_DNA"/>
</dbReference>
<evidence type="ECO:0000313" key="3">
    <source>
        <dbReference type="Proteomes" id="UP000179920"/>
    </source>
</evidence>
<dbReference type="Proteomes" id="UP000179920">
    <property type="component" value="Chromosome XIX"/>
</dbReference>
<protein>
    <recommendedName>
        <fullName evidence="1">Reverse transcriptase Ty1/copia-type domain-containing protein</fullName>
    </recommendedName>
</protein>
<accession>A0A1K0HEQ0</accession>
<sequence length="348" mass="38133">MGSVVVAVYVNDLIIVGVDSDVDHMINTIHAQFKITGGDDAEWCLGVHLQQSQDQTTVSLSQTSYIDTILECFSMTRANPVKTPLDPSAVNLSPKDASHKTLNKAQTMVYQQMIGSVMYLMTSTHPDLAFAVGKLAKYLLSPMTVHLNQACHLFHYISYTHNSRLMYLLNNNNKEPLAYSDVDHAGSWKKNPYSTSGFVLTLFGGATAWRSHSLEEPQLGGATAWRSHWQRIISMSTAEAEVVALSDACHNIDWLINIVRGLGFIGNSDAGVVLHTNNQAAQWVTSSDGPQQNKALTLCVAYVKDTVEKGLVIIKWIPGKLQVADGLTKLLNARGSNKLHEDLGVIAK</sequence>
<evidence type="ECO:0000313" key="2">
    <source>
        <dbReference type="EMBL" id="SAM85777.1"/>
    </source>
</evidence>
<gene>
    <name evidence="2" type="ORF">UBRO_20930</name>
</gene>